<comment type="caution">
    <text evidence="1">The sequence shown here is derived from an EMBL/GenBank/DDBJ whole genome shotgun (WGS) entry which is preliminary data.</text>
</comment>
<gene>
    <name evidence="1" type="ORF">BpHYR1_036674</name>
</gene>
<keyword evidence="2" id="KW-1185">Reference proteome</keyword>
<dbReference type="AlphaFoldDB" id="A0A3M7P3Q4"/>
<evidence type="ECO:0000313" key="1">
    <source>
        <dbReference type="EMBL" id="RMZ93741.1"/>
    </source>
</evidence>
<protein>
    <submittedName>
        <fullName evidence="1">Uncharacterized protein</fullName>
    </submittedName>
</protein>
<dbReference type="EMBL" id="REGN01013585">
    <property type="protein sequence ID" value="RMZ93741.1"/>
    <property type="molecule type" value="Genomic_DNA"/>
</dbReference>
<dbReference type="Proteomes" id="UP000276133">
    <property type="component" value="Unassembled WGS sequence"/>
</dbReference>
<sequence>MQGLRINRSFYLENSNFIVLDRNLNTFFINSFFTLKNDPFFTWRNIMIKITSQISLLILHKKDE</sequence>
<name>A0A3M7P3Q4_BRAPC</name>
<reference evidence="1 2" key="1">
    <citation type="journal article" date="2018" name="Sci. Rep.">
        <title>Genomic signatures of local adaptation to the degree of environmental predictability in rotifers.</title>
        <authorList>
            <person name="Franch-Gras L."/>
            <person name="Hahn C."/>
            <person name="Garcia-Roger E.M."/>
            <person name="Carmona M.J."/>
            <person name="Serra M."/>
            <person name="Gomez A."/>
        </authorList>
    </citation>
    <scope>NUCLEOTIDE SEQUENCE [LARGE SCALE GENOMIC DNA]</scope>
    <source>
        <strain evidence="1">HYR1</strain>
    </source>
</reference>
<organism evidence="1 2">
    <name type="scientific">Brachionus plicatilis</name>
    <name type="common">Marine rotifer</name>
    <name type="synonym">Brachionus muelleri</name>
    <dbReference type="NCBI Taxonomy" id="10195"/>
    <lineage>
        <taxon>Eukaryota</taxon>
        <taxon>Metazoa</taxon>
        <taxon>Spiralia</taxon>
        <taxon>Gnathifera</taxon>
        <taxon>Rotifera</taxon>
        <taxon>Eurotatoria</taxon>
        <taxon>Monogononta</taxon>
        <taxon>Pseudotrocha</taxon>
        <taxon>Ploima</taxon>
        <taxon>Brachionidae</taxon>
        <taxon>Brachionus</taxon>
    </lineage>
</organism>
<evidence type="ECO:0000313" key="2">
    <source>
        <dbReference type="Proteomes" id="UP000276133"/>
    </source>
</evidence>
<proteinExistence type="predicted"/>
<accession>A0A3M7P3Q4</accession>